<dbReference type="Proteomes" id="UP000218644">
    <property type="component" value="Unassembled WGS sequence"/>
</dbReference>
<evidence type="ECO:0000313" key="2">
    <source>
        <dbReference type="EMBL" id="PAT40915.1"/>
    </source>
</evidence>
<evidence type="ECO:0000256" key="1">
    <source>
        <dbReference type="SAM" id="SignalP"/>
    </source>
</evidence>
<evidence type="ECO:0008006" key="4">
    <source>
        <dbReference type="Google" id="ProtNLM"/>
    </source>
</evidence>
<dbReference type="Pfam" id="PF14903">
    <property type="entry name" value="WG_beta_rep"/>
    <property type="match status" value="2"/>
</dbReference>
<feature type="signal peptide" evidence="1">
    <location>
        <begin position="1"/>
        <end position="18"/>
    </location>
</feature>
<accession>A0A2A2AQP7</accession>
<feature type="chain" id="PRO_5012855692" description="WG repeat-containing protein" evidence="1">
    <location>
        <begin position="19"/>
        <end position="243"/>
    </location>
</feature>
<organism evidence="2 3">
    <name type="scientific">Vandammella animalimorsus</name>
    <dbReference type="NCBI Taxonomy" id="2029117"/>
    <lineage>
        <taxon>Bacteria</taxon>
        <taxon>Pseudomonadati</taxon>
        <taxon>Pseudomonadota</taxon>
        <taxon>Betaproteobacteria</taxon>
        <taxon>Burkholderiales</taxon>
        <taxon>Comamonadaceae</taxon>
        <taxon>Vandammella</taxon>
    </lineage>
</organism>
<dbReference type="PANTHER" id="PTHR37841">
    <property type="entry name" value="GLR2918 PROTEIN"/>
    <property type="match status" value="1"/>
</dbReference>
<evidence type="ECO:0000313" key="3">
    <source>
        <dbReference type="Proteomes" id="UP000218644"/>
    </source>
</evidence>
<sequence length="243" mass="26858">MLKILPALTLALILPAQADSCPEPAILDAAYTQTGLHGFNDGLLAVKKDGLWGFVNREGRLAIAARFEETQGFSEGKAAVKLNGLWGIIDSNGKILVQPRYQNARRYFSGLLPVSKNGKDYLALDHHGRETELPRWDVRPDTPLHKFHTEDFSKIGYKDHNGNIVVAALYERGVNHFSEGMAAVRKNGLWGFIDAEGNERIAPRYTLPQGQWDISFSNGLAKVALDGKIAFIDKQGCTSLQQK</sequence>
<gene>
    <name evidence="2" type="ORF">CK623_03855</name>
</gene>
<keyword evidence="1" id="KW-0732">Signal</keyword>
<comment type="caution">
    <text evidence="2">The sequence shown here is derived from an EMBL/GenBank/DDBJ whole genome shotgun (WGS) entry which is preliminary data.</text>
</comment>
<dbReference type="EMBL" id="NSJD01000003">
    <property type="protein sequence ID" value="PAT40915.1"/>
    <property type="molecule type" value="Genomic_DNA"/>
</dbReference>
<dbReference type="InterPro" id="IPR032774">
    <property type="entry name" value="WG_beta_rep"/>
</dbReference>
<dbReference type="SUPFAM" id="SSF69360">
    <property type="entry name" value="Cell wall binding repeat"/>
    <property type="match status" value="1"/>
</dbReference>
<dbReference type="PANTHER" id="PTHR37841:SF1">
    <property type="entry name" value="DUF3298 DOMAIN-CONTAINING PROTEIN"/>
    <property type="match status" value="1"/>
</dbReference>
<dbReference type="RefSeq" id="WP_095556430.1">
    <property type="nucleotide sequence ID" value="NZ_NSJD01000003.1"/>
</dbReference>
<protein>
    <recommendedName>
        <fullName evidence="4">WG repeat-containing protein</fullName>
    </recommendedName>
</protein>
<dbReference type="AlphaFoldDB" id="A0A2A2AQP7"/>
<proteinExistence type="predicted"/>
<name>A0A2A2AQP7_9BURK</name>
<reference evidence="2 3" key="1">
    <citation type="submission" date="2017-08" db="EMBL/GenBank/DDBJ databases">
        <title>WGS of Clinical strains of the CDC Group NO-1 linked to zoonotic infections in humans.</title>
        <authorList>
            <person name="Bernier A.-M."/>
            <person name="Bernard K."/>
        </authorList>
    </citation>
    <scope>NUCLEOTIDE SEQUENCE [LARGE SCALE GENOMIC DNA]</scope>
    <source>
        <strain evidence="2 3">NML79-0751</strain>
    </source>
</reference>